<dbReference type="Proteomes" id="UP000016930">
    <property type="component" value="Unassembled WGS sequence"/>
</dbReference>
<organism evidence="1 2">
    <name type="scientific">Ceriporiopsis subvermispora (strain B)</name>
    <name type="common">White-rot fungus</name>
    <name type="synonym">Gelatoporia subvermispora</name>
    <dbReference type="NCBI Taxonomy" id="914234"/>
    <lineage>
        <taxon>Eukaryota</taxon>
        <taxon>Fungi</taxon>
        <taxon>Dikarya</taxon>
        <taxon>Basidiomycota</taxon>
        <taxon>Agaricomycotina</taxon>
        <taxon>Agaricomycetes</taxon>
        <taxon>Polyporales</taxon>
        <taxon>Gelatoporiaceae</taxon>
        <taxon>Gelatoporia</taxon>
    </lineage>
</organism>
<dbReference type="AlphaFoldDB" id="M2QY00"/>
<dbReference type="EMBL" id="KB445797">
    <property type="protein sequence ID" value="EMD37010.1"/>
    <property type="molecule type" value="Genomic_DNA"/>
</dbReference>
<dbReference type="OrthoDB" id="2734540at2759"/>
<keyword evidence="2" id="KW-1185">Reference proteome</keyword>
<evidence type="ECO:0008006" key="3">
    <source>
        <dbReference type="Google" id="ProtNLM"/>
    </source>
</evidence>
<evidence type="ECO:0000313" key="1">
    <source>
        <dbReference type="EMBL" id="EMD37010.1"/>
    </source>
</evidence>
<protein>
    <recommendedName>
        <fullName evidence="3">F-box domain-containing protein</fullName>
    </recommendedName>
</protein>
<dbReference type="CDD" id="cd09917">
    <property type="entry name" value="F-box_SF"/>
    <property type="match status" value="1"/>
</dbReference>
<dbReference type="HOGENOM" id="CLU_523724_0_0_1"/>
<gene>
    <name evidence="1" type="ORF">CERSUDRAFT_114909</name>
</gene>
<proteinExistence type="predicted"/>
<sequence length="515" mass="56968">MSTANPDIPRPPTSGPPLFAPQAALNDDILAHLAWFLPRSTLLSFSLTCHALRHLALPSLLHTIVLPRGPAHHFRLPALRDFFLAAPIVRGPLLHVLHVDCGMSPPDQWSPWREFEQEEIEAGWSAVRELTSPLADILECATQLHTLGISSAEDYMRNEPRIGAALTQRTMLRVLLLGCAGPATIALLRDVRAPLTDIHVELEDHIEDDSDAFLANFATSLERVSHSGVDLAHTHVVCPRARNVRHMRGFRREVPLDFAQLLRLYPAAARMWLSSIVFHPDTTASERAVNQAAMRALPRRTLELLRGRVTVLWPAGVTSSVRHLVLDSVDLKVTAPHIADVLRDTRPTSLTVELDGGMSQDVQDTWVLGIAQGVEELAHLVLRVQPASGRAFEQTTLYPLPLVKEVVARVPIQLLELELEPKFTYGRTKDHASSLLPALQEHWARALFEGSKASSLSCILFSNSSEWVRWSFNTPAPEGALLGESLSEEQYAQAREAQGLSGDSQDQFPCPVTTF</sequence>
<name>M2QY00_CERS8</name>
<evidence type="ECO:0000313" key="2">
    <source>
        <dbReference type="Proteomes" id="UP000016930"/>
    </source>
</evidence>
<accession>M2QY00</accession>
<reference evidence="1 2" key="1">
    <citation type="journal article" date="2012" name="Proc. Natl. Acad. Sci. U.S.A.">
        <title>Comparative genomics of Ceriporiopsis subvermispora and Phanerochaete chrysosporium provide insight into selective ligninolysis.</title>
        <authorList>
            <person name="Fernandez-Fueyo E."/>
            <person name="Ruiz-Duenas F.J."/>
            <person name="Ferreira P."/>
            <person name="Floudas D."/>
            <person name="Hibbett D.S."/>
            <person name="Canessa P."/>
            <person name="Larrondo L.F."/>
            <person name="James T.Y."/>
            <person name="Seelenfreund D."/>
            <person name="Lobos S."/>
            <person name="Polanco R."/>
            <person name="Tello M."/>
            <person name="Honda Y."/>
            <person name="Watanabe T."/>
            <person name="Watanabe T."/>
            <person name="Ryu J.S."/>
            <person name="Kubicek C.P."/>
            <person name="Schmoll M."/>
            <person name="Gaskell J."/>
            <person name="Hammel K.E."/>
            <person name="St John F.J."/>
            <person name="Vanden Wymelenberg A."/>
            <person name="Sabat G."/>
            <person name="Splinter BonDurant S."/>
            <person name="Syed K."/>
            <person name="Yadav J.S."/>
            <person name="Doddapaneni H."/>
            <person name="Subramanian V."/>
            <person name="Lavin J.L."/>
            <person name="Oguiza J.A."/>
            <person name="Perez G."/>
            <person name="Pisabarro A.G."/>
            <person name="Ramirez L."/>
            <person name="Santoyo F."/>
            <person name="Master E."/>
            <person name="Coutinho P.M."/>
            <person name="Henrissat B."/>
            <person name="Lombard V."/>
            <person name="Magnuson J.K."/>
            <person name="Kuees U."/>
            <person name="Hori C."/>
            <person name="Igarashi K."/>
            <person name="Samejima M."/>
            <person name="Held B.W."/>
            <person name="Barry K.W."/>
            <person name="LaButti K.M."/>
            <person name="Lapidus A."/>
            <person name="Lindquist E.A."/>
            <person name="Lucas S.M."/>
            <person name="Riley R."/>
            <person name="Salamov A.A."/>
            <person name="Hoffmeister D."/>
            <person name="Schwenk D."/>
            <person name="Hadar Y."/>
            <person name="Yarden O."/>
            <person name="de Vries R.P."/>
            <person name="Wiebenga A."/>
            <person name="Stenlid J."/>
            <person name="Eastwood D."/>
            <person name="Grigoriev I.V."/>
            <person name="Berka R.M."/>
            <person name="Blanchette R.A."/>
            <person name="Kersten P."/>
            <person name="Martinez A.T."/>
            <person name="Vicuna R."/>
            <person name="Cullen D."/>
        </authorList>
    </citation>
    <scope>NUCLEOTIDE SEQUENCE [LARGE SCALE GENOMIC DNA]</scope>
    <source>
        <strain evidence="1 2">B</strain>
    </source>
</reference>